<dbReference type="Pfam" id="PF06429">
    <property type="entry name" value="Flg_bbr_C"/>
    <property type="match status" value="1"/>
</dbReference>
<dbReference type="Proteomes" id="UP000439780">
    <property type="component" value="Unassembled WGS sequence"/>
</dbReference>
<accession>A0A845AB24</accession>
<dbReference type="InterPro" id="IPR053967">
    <property type="entry name" value="LlgE_F_G-like_D1"/>
</dbReference>
<dbReference type="GO" id="GO:0071978">
    <property type="term" value="P:bacterial-type flagellum-dependent swarming motility"/>
    <property type="evidence" value="ECO:0007669"/>
    <property type="project" value="TreeGrafter"/>
</dbReference>
<protein>
    <recommendedName>
        <fullName evidence="4">Flagellar hook protein FlgE</fullName>
    </recommendedName>
</protein>
<comment type="function">
    <text evidence="4">A flexible structure which links the flagellar filament to the drive apparatus in the basal body.</text>
</comment>
<evidence type="ECO:0000313" key="8">
    <source>
        <dbReference type="EMBL" id="MXP27622.1"/>
    </source>
</evidence>
<dbReference type="InterPro" id="IPR020013">
    <property type="entry name" value="Flagellar_FlgE/F/G"/>
</dbReference>
<dbReference type="GO" id="GO:0009425">
    <property type="term" value="C:bacterial-type flagellum basal body"/>
    <property type="evidence" value="ECO:0007669"/>
    <property type="project" value="UniProtKB-SubCell"/>
</dbReference>
<evidence type="ECO:0000313" key="9">
    <source>
        <dbReference type="Proteomes" id="UP000439780"/>
    </source>
</evidence>
<proteinExistence type="inferred from homology"/>
<dbReference type="SUPFAM" id="SSF117143">
    <property type="entry name" value="Flagellar hook protein flgE"/>
    <property type="match status" value="1"/>
</dbReference>
<feature type="domain" description="Flagellar basal-body/hook protein C-terminal" evidence="6">
    <location>
        <begin position="225"/>
        <end position="269"/>
    </location>
</feature>
<evidence type="ECO:0000259" key="7">
    <source>
        <dbReference type="Pfam" id="PF22692"/>
    </source>
</evidence>
<reference evidence="8 9" key="1">
    <citation type="submission" date="2019-12" db="EMBL/GenBank/DDBJ databases">
        <title>Genomic-based taxomic classification of the family Erythrobacteraceae.</title>
        <authorList>
            <person name="Xu L."/>
        </authorList>
    </citation>
    <scope>NUCLEOTIDE SEQUENCE [LARGE SCALE GENOMIC DNA]</scope>
    <source>
        <strain evidence="8 9">KEMB 9005-328</strain>
    </source>
</reference>
<dbReference type="GO" id="GO:0005829">
    <property type="term" value="C:cytosol"/>
    <property type="evidence" value="ECO:0007669"/>
    <property type="project" value="TreeGrafter"/>
</dbReference>
<dbReference type="InterPro" id="IPR037925">
    <property type="entry name" value="FlgE/F/G-like"/>
</dbReference>
<sequence>MSFYTSLTGLKNAQTDLGVISHNIANAETGGFKKSDTSFADIVAVSVLTDPSLTMGIGSRVSSIKQSFSLGPIEQTGSALDVAINGEGFFTMAAPGSGKVSVTRAGNFDMDENGYVVNNQGDRLQVFPVDANGVPTSTTTTIDALAPPTNTAGAAFSGIAVKNTGEVAASYDDGTIVPIGVVAVAGFMSPTGLRQIGSASWEPSGQSGAIQYGIPGNGRSGLLLSGALERSNVDIAEELVGLITAQRNFQANAKAIDTATQISQSIINIRT</sequence>
<gene>
    <name evidence="8" type="ORF">GRI58_02145</name>
</gene>
<evidence type="ECO:0000256" key="2">
    <source>
        <dbReference type="ARBA" id="ARBA00009677"/>
    </source>
</evidence>
<comment type="caution">
    <text evidence="8">The sequence shown here is derived from an EMBL/GenBank/DDBJ whole genome shotgun (WGS) entry which is preliminary data.</text>
</comment>
<dbReference type="PANTHER" id="PTHR30435">
    <property type="entry name" value="FLAGELLAR PROTEIN"/>
    <property type="match status" value="1"/>
</dbReference>
<feature type="domain" description="Flagellar hook protein FlgE/F/G-like D1" evidence="7">
    <location>
        <begin position="83"/>
        <end position="168"/>
    </location>
</feature>
<dbReference type="Pfam" id="PF00460">
    <property type="entry name" value="Flg_bb_rod"/>
    <property type="match status" value="1"/>
</dbReference>
<comment type="similarity">
    <text evidence="2 4">Belongs to the flagella basal body rod proteins family.</text>
</comment>
<dbReference type="Pfam" id="PF22692">
    <property type="entry name" value="LlgE_F_G_D1"/>
    <property type="match status" value="1"/>
</dbReference>
<evidence type="ECO:0000256" key="1">
    <source>
        <dbReference type="ARBA" id="ARBA00004117"/>
    </source>
</evidence>
<evidence type="ECO:0000256" key="3">
    <source>
        <dbReference type="ARBA" id="ARBA00023143"/>
    </source>
</evidence>
<evidence type="ECO:0000259" key="6">
    <source>
        <dbReference type="Pfam" id="PF06429"/>
    </source>
</evidence>
<organism evidence="8 9">
    <name type="scientific">Qipengyuania algicida</name>
    <dbReference type="NCBI Taxonomy" id="1836209"/>
    <lineage>
        <taxon>Bacteria</taxon>
        <taxon>Pseudomonadati</taxon>
        <taxon>Pseudomonadota</taxon>
        <taxon>Alphaproteobacteria</taxon>
        <taxon>Sphingomonadales</taxon>
        <taxon>Erythrobacteraceae</taxon>
        <taxon>Qipengyuania</taxon>
    </lineage>
</organism>
<dbReference type="GO" id="GO:0009424">
    <property type="term" value="C:bacterial-type flagellum hook"/>
    <property type="evidence" value="ECO:0007669"/>
    <property type="project" value="TreeGrafter"/>
</dbReference>
<dbReference type="RefSeq" id="WP_160751895.1">
    <property type="nucleotide sequence ID" value="NZ_WTYA01000001.1"/>
</dbReference>
<dbReference type="InterPro" id="IPR010930">
    <property type="entry name" value="Flg_bb/hook_C_dom"/>
</dbReference>
<dbReference type="PANTHER" id="PTHR30435:SF1">
    <property type="entry name" value="FLAGELLAR HOOK PROTEIN FLGE"/>
    <property type="match status" value="1"/>
</dbReference>
<keyword evidence="8" id="KW-0282">Flagellum</keyword>
<evidence type="ECO:0000256" key="4">
    <source>
        <dbReference type="RuleBase" id="RU362116"/>
    </source>
</evidence>
<keyword evidence="8" id="KW-0966">Cell projection</keyword>
<dbReference type="OrthoDB" id="9804559at2"/>
<keyword evidence="8" id="KW-0969">Cilium</keyword>
<dbReference type="InterPro" id="IPR001444">
    <property type="entry name" value="Flag_bb_rod_N"/>
</dbReference>
<name>A0A845AB24_9SPHN</name>
<dbReference type="EMBL" id="WTYA01000001">
    <property type="protein sequence ID" value="MXP27622.1"/>
    <property type="molecule type" value="Genomic_DNA"/>
</dbReference>
<comment type="subcellular location">
    <subcellularLocation>
        <location evidence="1 4">Bacterial flagellum basal body</location>
    </subcellularLocation>
</comment>
<dbReference type="NCBIfam" id="TIGR03506">
    <property type="entry name" value="FlgEFG_subfam"/>
    <property type="match status" value="2"/>
</dbReference>
<dbReference type="AlphaFoldDB" id="A0A845AB24"/>
<keyword evidence="3 4" id="KW-0975">Bacterial flagellum</keyword>
<keyword evidence="9" id="KW-1185">Reference proteome</keyword>
<evidence type="ECO:0000259" key="5">
    <source>
        <dbReference type="Pfam" id="PF00460"/>
    </source>
</evidence>
<feature type="domain" description="Flagellar basal body rod protein N-terminal" evidence="5">
    <location>
        <begin position="3"/>
        <end position="33"/>
    </location>
</feature>